<proteinExistence type="predicted"/>
<feature type="compositionally biased region" description="Low complexity" evidence="1">
    <location>
        <begin position="88"/>
        <end position="98"/>
    </location>
</feature>
<gene>
    <name evidence="3" type="ORF">ST47_g4271</name>
</gene>
<reference evidence="3 4" key="1">
    <citation type="journal article" date="2016" name="Sci. Rep.">
        <title>Draft genome sequencing and secretome analysis of fungal phytopathogen Ascochyta rabiei provides insight into the necrotrophic effector repertoire.</title>
        <authorList>
            <person name="Verma S."/>
            <person name="Gazara R.K."/>
            <person name="Nizam S."/>
            <person name="Parween S."/>
            <person name="Chattopadhyay D."/>
            <person name="Verma P.K."/>
        </authorList>
    </citation>
    <scope>NUCLEOTIDE SEQUENCE [LARGE SCALE GENOMIC DNA]</scope>
    <source>
        <strain evidence="3 4">ArDII</strain>
    </source>
</reference>
<feature type="region of interest" description="Disordered" evidence="1">
    <location>
        <begin position="86"/>
        <end position="113"/>
    </location>
</feature>
<sequence length="270" mass="29634">MALGWLMLVHWEPPGIETMVDDGLCQLQVHIDRFVSISGMTTQWKHRVLHQPASVFVIVIGVSILWIVLSHLSSWRHQHVVQAPATQESSSLTSLESSSPPPRANNKNTSPTSNDIVRIVLTTAVHRPAGPSLNVSYLRNGNHTVVRTSCVSNPESQTPLVANLSKQNFLALAETAPVSYDTLQRNGILNRDGTLTKKYSPGLGKGKKLALDDKEAVGSYDSPTATSGRPKQSPRTTKEVHCQAEYVKALWVDDPDDELVQHLSPAKGKW</sequence>
<feature type="transmembrane region" description="Helical" evidence="2">
    <location>
        <begin position="48"/>
        <end position="69"/>
    </location>
</feature>
<comment type="caution">
    <text evidence="3">The sequence shown here is derived from an EMBL/GenBank/DDBJ whole genome shotgun (WGS) entry which is preliminary data.</text>
</comment>
<keyword evidence="4" id="KW-1185">Reference proteome</keyword>
<name>A0A163FUS2_DIDRA</name>
<dbReference type="Proteomes" id="UP000076837">
    <property type="component" value="Unassembled WGS sequence"/>
</dbReference>
<organism evidence="3 4">
    <name type="scientific">Didymella rabiei</name>
    <name type="common">Chickpea ascochyta blight fungus</name>
    <name type="synonym">Mycosphaerella rabiei</name>
    <dbReference type="NCBI Taxonomy" id="5454"/>
    <lineage>
        <taxon>Eukaryota</taxon>
        <taxon>Fungi</taxon>
        <taxon>Dikarya</taxon>
        <taxon>Ascomycota</taxon>
        <taxon>Pezizomycotina</taxon>
        <taxon>Dothideomycetes</taxon>
        <taxon>Pleosporomycetidae</taxon>
        <taxon>Pleosporales</taxon>
        <taxon>Pleosporineae</taxon>
        <taxon>Didymellaceae</taxon>
        <taxon>Ascochyta</taxon>
    </lineage>
</organism>
<dbReference type="OrthoDB" id="3799024at2759"/>
<evidence type="ECO:0000313" key="3">
    <source>
        <dbReference type="EMBL" id="KZM24545.1"/>
    </source>
</evidence>
<feature type="compositionally biased region" description="Polar residues" evidence="1">
    <location>
        <begin position="221"/>
        <end position="235"/>
    </location>
</feature>
<dbReference type="AlphaFoldDB" id="A0A163FUS2"/>
<evidence type="ECO:0000313" key="4">
    <source>
        <dbReference type="Proteomes" id="UP000076837"/>
    </source>
</evidence>
<evidence type="ECO:0000256" key="1">
    <source>
        <dbReference type="SAM" id="MobiDB-lite"/>
    </source>
</evidence>
<dbReference type="EMBL" id="JYNV01000155">
    <property type="protein sequence ID" value="KZM24545.1"/>
    <property type="molecule type" value="Genomic_DNA"/>
</dbReference>
<keyword evidence="2" id="KW-0472">Membrane</keyword>
<evidence type="ECO:0000256" key="2">
    <source>
        <dbReference type="SAM" id="Phobius"/>
    </source>
</evidence>
<feature type="region of interest" description="Disordered" evidence="1">
    <location>
        <begin position="217"/>
        <end position="240"/>
    </location>
</feature>
<keyword evidence="2" id="KW-0812">Transmembrane</keyword>
<keyword evidence="2" id="KW-1133">Transmembrane helix</keyword>
<protein>
    <submittedName>
        <fullName evidence="3">Uncharacterized protein</fullName>
    </submittedName>
</protein>
<accession>A0A163FUS2</accession>